<dbReference type="GO" id="GO:0043709">
    <property type="term" value="P:cell adhesion involved in single-species biofilm formation"/>
    <property type="evidence" value="ECO:0007669"/>
    <property type="project" value="TreeGrafter"/>
</dbReference>
<dbReference type="EMBL" id="SACQ01000007">
    <property type="protein sequence ID" value="RVU29698.1"/>
    <property type="molecule type" value="Genomic_DNA"/>
</dbReference>
<evidence type="ECO:0000259" key="5">
    <source>
        <dbReference type="PROSITE" id="PS50887"/>
    </source>
</evidence>
<name>A0A437Q5C1_9GAMM</name>
<dbReference type="Pfam" id="PF00990">
    <property type="entry name" value="GGDEF"/>
    <property type="match status" value="1"/>
</dbReference>
<dbReference type="InterPro" id="IPR029787">
    <property type="entry name" value="Nucleotide_cyclase"/>
</dbReference>
<keyword evidence="4" id="KW-0812">Transmembrane</keyword>
<reference evidence="6 7" key="1">
    <citation type="submission" date="2019-01" db="EMBL/GenBank/DDBJ databases">
        <authorList>
            <person name="Chen W.-M."/>
        </authorList>
    </citation>
    <scope>NUCLEOTIDE SEQUENCE [LARGE SCALE GENOMIC DNA]</scope>
    <source>
        <strain evidence="6 7">HPM-16</strain>
    </source>
</reference>
<dbReference type="PANTHER" id="PTHR45138:SF9">
    <property type="entry name" value="DIGUANYLATE CYCLASE DGCM-RELATED"/>
    <property type="match status" value="1"/>
</dbReference>
<dbReference type="PANTHER" id="PTHR45138">
    <property type="entry name" value="REGULATORY COMPONENTS OF SENSORY TRANSDUCTION SYSTEM"/>
    <property type="match status" value="1"/>
</dbReference>
<feature type="transmembrane region" description="Helical" evidence="4">
    <location>
        <begin position="253"/>
        <end position="273"/>
    </location>
</feature>
<dbReference type="GO" id="GO:1902201">
    <property type="term" value="P:negative regulation of bacterial-type flagellum-dependent cell motility"/>
    <property type="evidence" value="ECO:0007669"/>
    <property type="project" value="TreeGrafter"/>
</dbReference>
<organism evidence="6 7">
    <name type="scientific">Neptunomonas marina</name>
    <dbReference type="NCBI Taxonomy" id="1815562"/>
    <lineage>
        <taxon>Bacteria</taxon>
        <taxon>Pseudomonadati</taxon>
        <taxon>Pseudomonadota</taxon>
        <taxon>Gammaproteobacteria</taxon>
        <taxon>Oceanospirillales</taxon>
        <taxon>Oceanospirillaceae</taxon>
        <taxon>Neptunomonas</taxon>
    </lineage>
</organism>
<proteinExistence type="predicted"/>
<keyword evidence="4" id="KW-1133">Transmembrane helix</keyword>
<feature type="domain" description="GGDEF" evidence="5">
    <location>
        <begin position="369"/>
        <end position="507"/>
    </location>
</feature>
<dbReference type="NCBIfam" id="TIGR00254">
    <property type="entry name" value="GGDEF"/>
    <property type="match status" value="1"/>
</dbReference>
<dbReference type="RefSeq" id="WP_127694982.1">
    <property type="nucleotide sequence ID" value="NZ_SACQ01000007.1"/>
</dbReference>
<dbReference type="CDD" id="cd01949">
    <property type="entry name" value="GGDEF"/>
    <property type="match status" value="1"/>
</dbReference>
<evidence type="ECO:0000256" key="2">
    <source>
        <dbReference type="ARBA" id="ARBA00012528"/>
    </source>
</evidence>
<dbReference type="EC" id="2.7.7.65" evidence="2"/>
<dbReference type="Gene3D" id="3.30.70.270">
    <property type="match status" value="1"/>
</dbReference>
<dbReference type="InterPro" id="IPR000160">
    <property type="entry name" value="GGDEF_dom"/>
</dbReference>
<dbReference type="InterPro" id="IPR050469">
    <property type="entry name" value="Diguanylate_Cyclase"/>
</dbReference>
<dbReference type="Gene3D" id="6.10.340.10">
    <property type="match status" value="1"/>
</dbReference>
<dbReference type="CDD" id="cd06225">
    <property type="entry name" value="HAMP"/>
    <property type="match status" value="1"/>
</dbReference>
<dbReference type="InterPro" id="IPR043128">
    <property type="entry name" value="Rev_trsase/Diguanyl_cyclase"/>
</dbReference>
<dbReference type="Proteomes" id="UP000282818">
    <property type="component" value="Unassembled WGS sequence"/>
</dbReference>
<dbReference type="Pfam" id="PF05228">
    <property type="entry name" value="CHASE4"/>
    <property type="match status" value="1"/>
</dbReference>
<comment type="catalytic activity">
    <reaction evidence="3">
        <text>2 GTP = 3',3'-c-di-GMP + 2 diphosphate</text>
        <dbReference type="Rhea" id="RHEA:24898"/>
        <dbReference type="ChEBI" id="CHEBI:33019"/>
        <dbReference type="ChEBI" id="CHEBI:37565"/>
        <dbReference type="ChEBI" id="CHEBI:58805"/>
        <dbReference type="EC" id="2.7.7.65"/>
    </reaction>
</comment>
<evidence type="ECO:0000313" key="6">
    <source>
        <dbReference type="EMBL" id="RVU29698.1"/>
    </source>
</evidence>
<sequence length="547" mass="62613">MKLRKKLLVGLFTLFAVLSVAIVIVLNIMVLPEVARLEAAFQQKDFERVRMALEYEQKRLSTVAVDWAQWDDTYTFAETRSSDYIDSNFPTNQLDILDASFVIIRNAQDLLVLNVTEAPWETSIWREINQPLQSNPLRFISDEDDAASGLFWLGSRAYIISASPILNSESEGPIRGYFYIGRAIDESYQAAVSEMVQTSIELTASQKESAAKKKTLPDFVGSFSFVNAPDAELDVYWPRESVFYDEALKTIRYTVLTVLGIGLIAMAIAYVAFRHSVMLPLTLLIRQTEEFGEKKAMRAFRALRRDDEFGELSASFKRMAQKLSESWWLLERERSDFERASVTDALTGLRNRRYLEQRLNDEALWQGEHQCAFFMLDIDLFKRINDHYGHDVGDVVLQQFAALLQEECREQDILVRYGGEEFTIVAQGLGFDAAKGVAERIRRRIETEVFGGTAAQVYLSCSVGFFCVDKIAQQHLQTYWPDMLKVADIALYLCKRNGRNTWLGLDAVDIDRIQPCPVSSQDLRQYVQQGVMQLSSHRAEEDKLVWF</sequence>
<dbReference type="SUPFAM" id="SSF55073">
    <property type="entry name" value="Nucleotide cyclase"/>
    <property type="match status" value="1"/>
</dbReference>
<accession>A0A437Q5C1</accession>
<evidence type="ECO:0000256" key="1">
    <source>
        <dbReference type="ARBA" id="ARBA00001946"/>
    </source>
</evidence>
<dbReference type="FunFam" id="3.30.70.270:FF:000001">
    <property type="entry name" value="Diguanylate cyclase domain protein"/>
    <property type="match status" value="1"/>
</dbReference>
<comment type="cofactor">
    <cofactor evidence="1">
        <name>Mg(2+)</name>
        <dbReference type="ChEBI" id="CHEBI:18420"/>
    </cofactor>
</comment>
<keyword evidence="7" id="KW-1185">Reference proteome</keyword>
<protein>
    <recommendedName>
        <fullName evidence="2">diguanylate cyclase</fullName>
        <ecNumber evidence="2">2.7.7.65</ecNumber>
    </recommendedName>
</protein>
<evidence type="ECO:0000313" key="7">
    <source>
        <dbReference type="Proteomes" id="UP000282818"/>
    </source>
</evidence>
<gene>
    <name evidence="6" type="ORF">EOE65_14175</name>
</gene>
<dbReference type="AlphaFoldDB" id="A0A437Q5C1"/>
<keyword evidence="4" id="KW-0472">Membrane</keyword>
<dbReference type="PROSITE" id="PS50887">
    <property type="entry name" value="GGDEF"/>
    <property type="match status" value="1"/>
</dbReference>
<dbReference type="GO" id="GO:0052621">
    <property type="term" value="F:diguanylate cyclase activity"/>
    <property type="evidence" value="ECO:0007669"/>
    <property type="project" value="UniProtKB-EC"/>
</dbReference>
<evidence type="ECO:0000256" key="3">
    <source>
        <dbReference type="ARBA" id="ARBA00034247"/>
    </source>
</evidence>
<dbReference type="InterPro" id="IPR007892">
    <property type="entry name" value="CHASE4"/>
</dbReference>
<evidence type="ECO:0000256" key="4">
    <source>
        <dbReference type="SAM" id="Phobius"/>
    </source>
</evidence>
<dbReference type="SMART" id="SM00267">
    <property type="entry name" value="GGDEF"/>
    <property type="match status" value="1"/>
</dbReference>
<comment type="caution">
    <text evidence="6">The sequence shown here is derived from an EMBL/GenBank/DDBJ whole genome shotgun (WGS) entry which is preliminary data.</text>
</comment>
<dbReference type="GO" id="GO:0005886">
    <property type="term" value="C:plasma membrane"/>
    <property type="evidence" value="ECO:0007669"/>
    <property type="project" value="TreeGrafter"/>
</dbReference>